<dbReference type="Proteomes" id="UP001448207">
    <property type="component" value="Unassembled WGS sequence"/>
</dbReference>
<proteinExistence type="predicted"/>
<organism evidence="1 2">
    <name type="scientific">Phycomyces blakesleeanus</name>
    <dbReference type="NCBI Taxonomy" id="4837"/>
    <lineage>
        <taxon>Eukaryota</taxon>
        <taxon>Fungi</taxon>
        <taxon>Fungi incertae sedis</taxon>
        <taxon>Mucoromycota</taxon>
        <taxon>Mucoromycotina</taxon>
        <taxon>Mucoromycetes</taxon>
        <taxon>Mucorales</taxon>
        <taxon>Phycomycetaceae</taxon>
        <taxon>Phycomyces</taxon>
    </lineage>
</organism>
<reference evidence="1 2" key="1">
    <citation type="submission" date="2024-04" db="EMBL/GenBank/DDBJ databases">
        <title>Symmetric and asymmetric DNA N6-adenine methylation regulates different biological responses in Mucorales.</title>
        <authorList>
            <consortium name="Lawrence Berkeley National Laboratory"/>
            <person name="Lax C."/>
            <person name="Mondo S.J."/>
            <person name="Osorio-Concepcion M."/>
            <person name="Muszewska A."/>
            <person name="Corrochano-Luque M."/>
            <person name="Gutierrez G."/>
            <person name="Riley R."/>
            <person name="Lipzen A."/>
            <person name="Guo J."/>
            <person name="Hundley H."/>
            <person name="Amirebrahimi M."/>
            <person name="Ng V."/>
            <person name="Lorenzo-Gutierrez D."/>
            <person name="Binder U."/>
            <person name="Yang J."/>
            <person name="Song Y."/>
            <person name="Canovas D."/>
            <person name="Navarro E."/>
            <person name="Freitag M."/>
            <person name="Gabaldon T."/>
            <person name="Grigoriev I.V."/>
            <person name="Corrochano L.M."/>
            <person name="Nicolas F.E."/>
            <person name="Garre V."/>
        </authorList>
    </citation>
    <scope>NUCLEOTIDE SEQUENCE [LARGE SCALE GENOMIC DNA]</scope>
    <source>
        <strain evidence="1 2">L51</strain>
    </source>
</reference>
<name>A0ABR3AP17_PHYBL</name>
<accession>A0ABR3AP17</accession>
<dbReference type="EMBL" id="JBCLYO010000023">
    <property type="protein sequence ID" value="KAL0079136.1"/>
    <property type="molecule type" value="Genomic_DNA"/>
</dbReference>
<sequence>MSVEKAPVLDQQISEWSAAIEAVDSKRVQELYNENPELLWRPLAKDATQDTDYSHLITQLGRIEKLGTTLQNLLLLTLSGPGLLDFLSR</sequence>
<protein>
    <submittedName>
        <fullName evidence="1">Uncharacterized protein</fullName>
    </submittedName>
</protein>
<comment type="caution">
    <text evidence="1">The sequence shown here is derived from an EMBL/GenBank/DDBJ whole genome shotgun (WGS) entry which is preliminary data.</text>
</comment>
<gene>
    <name evidence="1" type="ORF">J3Q64DRAFT_1763910</name>
</gene>
<keyword evidence="2" id="KW-1185">Reference proteome</keyword>
<evidence type="ECO:0000313" key="1">
    <source>
        <dbReference type="EMBL" id="KAL0079136.1"/>
    </source>
</evidence>
<evidence type="ECO:0000313" key="2">
    <source>
        <dbReference type="Proteomes" id="UP001448207"/>
    </source>
</evidence>